<evidence type="ECO:0000256" key="1">
    <source>
        <dbReference type="SAM" id="Coils"/>
    </source>
</evidence>
<gene>
    <name evidence="2" type="ORF">O181_039916</name>
</gene>
<organism evidence="2 3">
    <name type="scientific">Austropuccinia psidii MF-1</name>
    <dbReference type="NCBI Taxonomy" id="1389203"/>
    <lineage>
        <taxon>Eukaryota</taxon>
        <taxon>Fungi</taxon>
        <taxon>Dikarya</taxon>
        <taxon>Basidiomycota</taxon>
        <taxon>Pucciniomycotina</taxon>
        <taxon>Pucciniomycetes</taxon>
        <taxon>Pucciniales</taxon>
        <taxon>Sphaerophragmiaceae</taxon>
        <taxon>Austropuccinia</taxon>
    </lineage>
</organism>
<dbReference type="OrthoDB" id="422540at2759"/>
<dbReference type="Gene3D" id="3.30.420.10">
    <property type="entry name" value="Ribonuclease H-like superfamily/Ribonuclease H"/>
    <property type="match status" value="1"/>
</dbReference>
<reference evidence="2" key="1">
    <citation type="submission" date="2021-03" db="EMBL/GenBank/DDBJ databases">
        <title>Draft genome sequence of rust myrtle Austropuccinia psidii MF-1, a brazilian biotype.</title>
        <authorList>
            <person name="Quecine M.C."/>
            <person name="Pachon D.M.R."/>
            <person name="Bonatelli M.L."/>
            <person name="Correr F.H."/>
            <person name="Franceschini L.M."/>
            <person name="Leite T.F."/>
            <person name="Margarido G.R.A."/>
            <person name="Almeida C.A."/>
            <person name="Ferrarezi J.A."/>
            <person name="Labate C.A."/>
        </authorList>
    </citation>
    <scope>NUCLEOTIDE SEQUENCE</scope>
    <source>
        <strain evidence="2">MF-1</strain>
    </source>
</reference>
<comment type="caution">
    <text evidence="2">The sequence shown here is derived from an EMBL/GenBank/DDBJ whole genome shotgun (WGS) entry which is preliminary data.</text>
</comment>
<evidence type="ECO:0000313" key="2">
    <source>
        <dbReference type="EMBL" id="MBW0500201.1"/>
    </source>
</evidence>
<proteinExistence type="predicted"/>
<name>A0A9Q3HCX8_9BASI</name>
<keyword evidence="1" id="KW-0175">Coiled coil</keyword>
<dbReference type="AlphaFoldDB" id="A0A9Q3HCX8"/>
<dbReference type="Proteomes" id="UP000765509">
    <property type="component" value="Unassembled WGS sequence"/>
</dbReference>
<protein>
    <submittedName>
        <fullName evidence="2">Uncharacterized protein</fullName>
    </submittedName>
</protein>
<dbReference type="InterPro" id="IPR036397">
    <property type="entry name" value="RNaseH_sf"/>
</dbReference>
<dbReference type="GO" id="GO:0003676">
    <property type="term" value="F:nucleic acid binding"/>
    <property type="evidence" value="ECO:0007669"/>
    <property type="project" value="InterPro"/>
</dbReference>
<sequence length="121" mass="13942">MVERVHKQLKDALVKICGENGRNLKKYLPLVTFSDRTSTKITTGISPFELQFGQIPVLPIDIETKTLLAVEWHKISTSEALLEARAKQLEEKEEMRRKAEEKFKISREDARNIGTEDWNTS</sequence>
<evidence type="ECO:0000313" key="3">
    <source>
        <dbReference type="Proteomes" id="UP000765509"/>
    </source>
</evidence>
<dbReference type="EMBL" id="AVOT02015695">
    <property type="protein sequence ID" value="MBW0500201.1"/>
    <property type="molecule type" value="Genomic_DNA"/>
</dbReference>
<accession>A0A9Q3HCX8</accession>
<keyword evidence="3" id="KW-1185">Reference proteome</keyword>
<feature type="coiled-coil region" evidence="1">
    <location>
        <begin position="78"/>
        <end position="109"/>
    </location>
</feature>